<dbReference type="EMBL" id="QZCH01000024">
    <property type="protein sequence ID" value="RJG41879.1"/>
    <property type="molecule type" value="Genomic_DNA"/>
</dbReference>
<feature type="transmembrane region" description="Helical" evidence="7">
    <location>
        <begin position="45"/>
        <end position="65"/>
    </location>
</feature>
<dbReference type="Pfam" id="PF00209">
    <property type="entry name" value="SNF"/>
    <property type="match status" value="2"/>
</dbReference>
<feature type="transmembrane region" description="Helical" evidence="7">
    <location>
        <begin position="188"/>
        <end position="209"/>
    </location>
</feature>
<evidence type="ECO:0000313" key="9">
    <source>
        <dbReference type="Proteomes" id="UP000283255"/>
    </source>
</evidence>
<evidence type="ECO:0000256" key="2">
    <source>
        <dbReference type="ARBA" id="ARBA00022448"/>
    </source>
</evidence>
<feature type="transmembrane region" description="Helical" evidence="7">
    <location>
        <begin position="162"/>
        <end position="181"/>
    </location>
</feature>
<feature type="transmembrane region" description="Helical" evidence="7">
    <location>
        <begin position="441"/>
        <end position="465"/>
    </location>
</feature>
<feature type="transmembrane region" description="Helical" evidence="7">
    <location>
        <begin position="269"/>
        <end position="290"/>
    </location>
</feature>
<dbReference type="InterPro" id="IPR037272">
    <property type="entry name" value="SNS_sf"/>
</dbReference>
<dbReference type="PANTHER" id="PTHR42948:SF1">
    <property type="entry name" value="TRANSPORTER"/>
    <property type="match status" value="1"/>
</dbReference>
<reference evidence="8 9" key="2">
    <citation type="submission" date="2019-01" db="EMBL/GenBank/DDBJ databases">
        <title>Motilimonas pumilus sp. nov., isolated from the gut of sea cucumber (Apostichopus japonicus).</title>
        <authorList>
            <person name="Wang F.-Q."/>
            <person name="Ren L.-H."/>
            <person name="Lin Y.-W."/>
            <person name="Sun G.-H."/>
            <person name="Du Z.-J."/>
            <person name="Zhao J.-X."/>
            <person name="Liu X.-J."/>
            <person name="Liu L.-J."/>
        </authorList>
    </citation>
    <scope>NUCLEOTIDE SEQUENCE [LARGE SCALE GENOMIC DNA]</scope>
    <source>
        <strain evidence="8 9">PLHSC7-2</strain>
    </source>
</reference>
<protein>
    <recommendedName>
        <fullName evidence="6">Transporter</fullName>
    </recommendedName>
</protein>
<comment type="similarity">
    <text evidence="6">Belongs to the sodium:neurotransmitter symporter (SNF) (TC 2.A.22) family.</text>
</comment>
<evidence type="ECO:0000256" key="6">
    <source>
        <dbReference type="RuleBase" id="RU003732"/>
    </source>
</evidence>
<feature type="transmembrane region" description="Helical" evidence="7">
    <location>
        <begin position="96"/>
        <end position="121"/>
    </location>
</feature>
<evidence type="ECO:0000256" key="3">
    <source>
        <dbReference type="ARBA" id="ARBA00022692"/>
    </source>
</evidence>
<feature type="transmembrane region" description="Helical" evidence="7">
    <location>
        <begin position="236"/>
        <end position="257"/>
    </location>
</feature>
<evidence type="ECO:0000256" key="4">
    <source>
        <dbReference type="ARBA" id="ARBA00022989"/>
    </source>
</evidence>
<keyword evidence="3 6" id="KW-0812">Transmembrane</keyword>
<dbReference type="OrthoDB" id="9762833at2"/>
<evidence type="ECO:0000256" key="1">
    <source>
        <dbReference type="ARBA" id="ARBA00004141"/>
    </source>
</evidence>
<accession>A0A418YBP6</accession>
<organism evidence="8 9">
    <name type="scientific">Motilimonas pumila</name>
    <dbReference type="NCBI Taxonomy" id="2303987"/>
    <lineage>
        <taxon>Bacteria</taxon>
        <taxon>Pseudomonadati</taxon>
        <taxon>Pseudomonadota</taxon>
        <taxon>Gammaproteobacteria</taxon>
        <taxon>Alteromonadales</taxon>
        <taxon>Alteromonadales genera incertae sedis</taxon>
        <taxon>Motilimonas</taxon>
    </lineage>
</organism>
<reference evidence="8 9" key="1">
    <citation type="submission" date="2018-09" db="EMBL/GenBank/DDBJ databases">
        <authorList>
            <person name="Wang F."/>
        </authorList>
    </citation>
    <scope>NUCLEOTIDE SEQUENCE [LARGE SCALE GENOMIC DNA]</scope>
    <source>
        <strain evidence="8 9">PLHSC7-2</strain>
    </source>
</reference>
<name>A0A418YBP6_9GAMM</name>
<dbReference type="GO" id="GO:0015293">
    <property type="term" value="F:symporter activity"/>
    <property type="evidence" value="ECO:0007669"/>
    <property type="project" value="UniProtKB-KW"/>
</dbReference>
<dbReference type="InterPro" id="IPR047218">
    <property type="entry name" value="YocR/YhdH-like"/>
</dbReference>
<dbReference type="AlphaFoldDB" id="A0A418YBP6"/>
<dbReference type="CDD" id="cd10336">
    <property type="entry name" value="SLC6sbd_Tyt1-Like"/>
    <property type="match status" value="1"/>
</dbReference>
<dbReference type="PRINTS" id="PR00176">
    <property type="entry name" value="NANEUSMPORT"/>
</dbReference>
<keyword evidence="5 7" id="KW-0472">Membrane</keyword>
<proteinExistence type="inferred from homology"/>
<dbReference type="SUPFAM" id="SSF161070">
    <property type="entry name" value="SNF-like"/>
    <property type="match status" value="1"/>
</dbReference>
<dbReference type="NCBIfam" id="NF037979">
    <property type="entry name" value="Na_transp"/>
    <property type="match status" value="1"/>
</dbReference>
<feature type="transmembrane region" description="Helical" evidence="7">
    <location>
        <begin position="361"/>
        <end position="381"/>
    </location>
</feature>
<comment type="caution">
    <text evidence="8">The sequence shown here is derived from an EMBL/GenBank/DDBJ whole genome shotgun (WGS) entry which is preliminary data.</text>
</comment>
<dbReference type="PANTHER" id="PTHR42948">
    <property type="entry name" value="TRANSPORTER"/>
    <property type="match status" value="1"/>
</dbReference>
<sequence>MSNLNTSVDGRWSSHFAYILAATGAAVGLGNIWKFPYIMGENGGGAFVIVYLLCILFIGIPVMMAEVMIGKRGRSTPANAAAKVATESGSSKHWSFLGMSGVVAGFLILSFYVVIAGWAVAYVVHAGSGDFSAIAAAASDSGDHAGKIGEIFSGLLSNPAELITYTTIMVVATVLVLGKGLNKGLEKAVTSLMPALFILLAIIMVYSAIEGHFGEAAAFMFAPDFSKLTVHSVLEALGHAFFTLSLSSGIMMIYGAYLPEGVSIAKTSIWIAICDTVVALMAGLAIYPIVFANGMEPAAGPGLLFQTLPIAFGKMPMGDLFGTVFFVMIVFAAFTSAIALLESATAYLVERRGLARWPAAIVAGSGIWVLSLGTVFSFTGAEWTKMSFFGNGGNFFEVIDFITANIMLPLAGLFTAIFVGWKVKKAHVEKEMQLTGAAMGALMLCLKFIAPIAITIVFAQLVGIISL</sequence>
<dbReference type="PROSITE" id="PS50267">
    <property type="entry name" value="NA_NEUROTRAN_SYMP_3"/>
    <property type="match status" value="1"/>
</dbReference>
<evidence type="ECO:0000256" key="7">
    <source>
        <dbReference type="SAM" id="Phobius"/>
    </source>
</evidence>
<dbReference type="PROSITE" id="PS00610">
    <property type="entry name" value="NA_NEUROTRAN_SYMP_1"/>
    <property type="match status" value="1"/>
</dbReference>
<dbReference type="Proteomes" id="UP000283255">
    <property type="component" value="Unassembled WGS sequence"/>
</dbReference>
<dbReference type="GO" id="GO:0016020">
    <property type="term" value="C:membrane"/>
    <property type="evidence" value="ECO:0007669"/>
    <property type="project" value="UniProtKB-SubCell"/>
</dbReference>
<feature type="transmembrane region" description="Helical" evidence="7">
    <location>
        <begin position="401"/>
        <end position="421"/>
    </location>
</feature>
<evidence type="ECO:0000256" key="5">
    <source>
        <dbReference type="ARBA" id="ARBA00023136"/>
    </source>
</evidence>
<keyword evidence="9" id="KW-1185">Reference proteome</keyword>
<gene>
    <name evidence="8" type="ORF">D1Z90_16065</name>
</gene>
<keyword evidence="4 7" id="KW-1133">Transmembrane helix</keyword>
<comment type="subcellular location">
    <subcellularLocation>
        <location evidence="1">Membrane</location>
        <topology evidence="1">Multi-pass membrane protein</topology>
    </subcellularLocation>
</comment>
<dbReference type="RefSeq" id="WP_119911803.1">
    <property type="nucleotide sequence ID" value="NZ_QZCH01000024.1"/>
</dbReference>
<keyword evidence="2 6" id="KW-0813">Transport</keyword>
<feature type="transmembrane region" description="Helical" evidence="7">
    <location>
        <begin position="324"/>
        <end position="349"/>
    </location>
</feature>
<feature type="transmembrane region" description="Helical" evidence="7">
    <location>
        <begin position="12"/>
        <end position="33"/>
    </location>
</feature>
<dbReference type="InterPro" id="IPR000175">
    <property type="entry name" value="Na/ntran_symport"/>
</dbReference>
<evidence type="ECO:0000313" key="8">
    <source>
        <dbReference type="EMBL" id="RJG41879.1"/>
    </source>
</evidence>
<keyword evidence="6" id="KW-0769">Symport</keyword>